<keyword evidence="3 11" id="KW-0028">Amino-acid biosynthesis</keyword>
<dbReference type="PROSITE" id="PS00767">
    <property type="entry name" value="THF_DHG_CYH_2"/>
    <property type="match status" value="1"/>
</dbReference>
<comment type="catalytic activity">
    <reaction evidence="11">
        <text>(6R)-5,10-methenyltetrahydrofolate + H2O = (6R)-10-formyltetrahydrofolate + H(+)</text>
        <dbReference type="Rhea" id="RHEA:23700"/>
        <dbReference type="ChEBI" id="CHEBI:15377"/>
        <dbReference type="ChEBI" id="CHEBI:15378"/>
        <dbReference type="ChEBI" id="CHEBI:57455"/>
        <dbReference type="ChEBI" id="CHEBI:195366"/>
        <dbReference type="EC" id="3.5.4.9"/>
    </reaction>
</comment>
<dbReference type="EC" id="1.5.1.5" evidence="11"/>
<keyword evidence="15" id="KW-1185">Reference proteome</keyword>
<keyword evidence="7 11" id="KW-0560">Oxidoreductase</keyword>
<organism evidence="14 15">
    <name type="scientific">Nesterenkonia flava</name>
    <dbReference type="NCBI Taxonomy" id="469799"/>
    <lineage>
        <taxon>Bacteria</taxon>
        <taxon>Bacillati</taxon>
        <taxon>Actinomycetota</taxon>
        <taxon>Actinomycetes</taxon>
        <taxon>Micrococcales</taxon>
        <taxon>Micrococcaceae</taxon>
        <taxon>Nesterenkonia</taxon>
    </lineage>
</organism>
<keyword evidence="5 11" id="KW-0378">Hydrolase</keyword>
<dbReference type="PRINTS" id="PR00085">
    <property type="entry name" value="THFDHDRGNASE"/>
</dbReference>
<dbReference type="PANTHER" id="PTHR48099">
    <property type="entry name" value="C-1-TETRAHYDROFOLATE SYNTHASE, CYTOPLASMIC-RELATED"/>
    <property type="match status" value="1"/>
</dbReference>
<dbReference type="PANTHER" id="PTHR48099:SF5">
    <property type="entry name" value="C-1-TETRAHYDROFOLATE SYNTHASE, CYTOPLASMIC"/>
    <property type="match status" value="1"/>
</dbReference>
<dbReference type="HAMAP" id="MF_01576">
    <property type="entry name" value="THF_DHG_CYH"/>
    <property type="match status" value="1"/>
</dbReference>
<evidence type="ECO:0000313" key="15">
    <source>
        <dbReference type="Proteomes" id="UP001260872"/>
    </source>
</evidence>
<keyword evidence="9 11" id="KW-0486">Methionine biosynthesis</keyword>
<evidence type="ECO:0000256" key="3">
    <source>
        <dbReference type="ARBA" id="ARBA00022605"/>
    </source>
</evidence>
<evidence type="ECO:0000259" key="13">
    <source>
        <dbReference type="Pfam" id="PF02882"/>
    </source>
</evidence>
<dbReference type="InterPro" id="IPR020867">
    <property type="entry name" value="THF_DH/CycHdrlase_CS"/>
</dbReference>
<gene>
    <name evidence="11" type="primary">folD</name>
    <name evidence="14" type="ORF">RH857_00315</name>
</gene>
<dbReference type="Pfam" id="PF02882">
    <property type="entry name" value="THF_DHG_CYH_C"/>
    <property type="match status" value="1"/>
</dbReference>
<dbReference type="SUPFAM" id="SSF51735">
    <property type="entry name" value="NAD(P)-binding Rossmann-fold domains"/>
    <property type="match status" value="1"/>
</dbReference>
<reference evidence="15" key="1">
    <citation type="submission" date="2023-07" db="EMBL/GenBank/DDBJ databases">
        <title>Description of three actinobacteria isolated from air of manufacturing shop in a pharmaceutical factory.</title>
        <authorList>
            <person name="Zhang D.-F."/>
        </authorList>
    </citation>
    <scope>NUCLEOTIDE SEQUENCE [LARGE SCALE GENOMIC DNA]</scope>
    <source>
        <strain evidence="15">CCTCC AB 207010</strain>
    </source>
</reference>
<dbReference type="InterPro" id="IPR020630">
    <property type="entry name" value="THF_DH/CycHdrlase_cat_dom"/>
</dbReference>
<feature type="domain" description="Tetrahydrofolate dehydrogenase/cyclohydrolase NAD(P)-binding" evidence="13">
    <location>
        <begin position="140"/>
        <end position="277"/>
    </location>
</feature>
<dbReference type="Proteomes" id="UP001260872">
    <property type="component" value="Unassembled WGS sequence"/>
</dbReference>
<keyword evidence="4 11" id="KW-0658">Purine biosynthesis</keyword>
<comment type="catalytic activity">
    <reaction evidence="11">
        <text>(6R)-5,10-methylene-5,6,7,8-tetrahydrofolate + NADP(+) = (6R)-5,10-methenyltetrahydrofolate + NADPH</text>
        <dbReference type="Rhea" id="RHEA:22812"/>
        <dbReference type="ChEBI" id="CHEBI:15636"/>
        <dbReference type="ChEBI" id="CHEBI:57455"/>
        <dbReference type="ChEBI" id="CHEBI:57783"/>
        <dbReference type="ChEBI" id="CHEBI:58349"/>
        <dbReference type="EC" id="1.5.1.5"/>
    </reaction>
</comment>
<evidence type="ECO:0000256" key="10">
    <source>
        <dbReference type="ARBA" id="ARBA00023268"/>
    </source>
</evidence>
<evidence type="ECO:0000256" key="2">
    <source>
        <dbReference type="ARBA" id="ARBA00022563"/>
    </source>
</evidence>
<dbReference type="InterPro" id="IPR036291">
    <property type="entry name" value="NAD(P)-bd_dom_sf"/>
</dbReference>
<proteinExistence type="inferred from homology"/>
<evidence type="ECO:0000256" key="9">
    <source>
        <dbReference type="ARBA" id="ARBA00023167"/>
    </source>
</evidence>
<comment type="function">
    <text evidence="11">Catalyzes the oxidation of 5,10-methylenetetrahydrofolate to 5,10-methenyltetrahydrofolate and then the hydrolysis of 5,10-methenyltetrahydrofolate to 10-formyltetrahydrofolate.</text>
</comment>
<dbReference type="Gene3D" id="3.40.50.720">
    <property type="entry name" value="NAD(P)-binding Rossmann-like Domain"/>
    <property type="match status" value="1"/>
</dbReference>
<feature type="binding site" evidence="11">
    <location>
        <begin position="166"/>
        <end position="168"/>
    </location>
    <ligand>
        <name>NADP(+)</name>
        <dbReference type="ChEBI" id="CHEBI:58349"/>
    </ligand>
</feature>
<evidence type="ECO:0000313" key="14">
    <source>
        <dbReference type="EMBL" id="MDR5710586.1"/>
    </source>
</evidence>
<evidence type="ECO:0000259" key="12">
    <source>
        <dbReference type="Pfam" id="PF00763"/>
    </source>
</evidence>
<sequence>MSAQILDGRATAKAITEELQAEVADLTAKVGRAPVLATVLIGDDPASHTYVKMKINRCRQVGIEPRKIELDHSTTTEEAVAAVRRLSEDAEVDGILVQHPAPPQVDEAAVFEAIDPAKDVDGVTSGSLASMAFNEGGFRSATPGGIMRLFERYGIELEGKHAVVVGRSRILGIPMGLLLLGQNATVTYCHSRTTDLADHVGRADIVVAAAGRPELIKGEWLKAGAVVADAGYADNTGDVEFGSAADRARWITPVPGGVGPMTIACLLEQTVQSFKQRTRLA</sequence>
<comment type="similarity">
    <text evidence="11">Belongs to the tetrahydrofolate dehydrogenase/cyclohydrolase family.</text>
</comment>
<keyword evidence="2 11" id="KW-0554">One-carbon metabolism</keyword>
<evidence type="ECO:0000256" key="11">
    <source>
        <dbReference type="HAMAP-Rule" id="MF_01576"/>
    </source>
</evidence>
<evidence type="ECO:0000256" key="6">
    <source>
        <dbReference type="ARBA" id="ARBA00022857"/>
    </source>
</evidence>
<keyword evidence="10 11" id="KW-0511">Multifunctional enzyme</keyword>
<comment type="caution">
    <text evidence="11">Lacks conserved residue(s) required for the propagation of feature annotation.</text>
</comment>
<dbReference type="CDD" id="cd01080">
    <property type="entry name" value="NAD_bind_m-THF_DH_Cyclohyd"/>
    <property type="match status" value="1"/>
</dbReference>
<dbReference type="EMBL" id="JAVKGT010000001">
    <property type="protein sequence ID" value="MDR5710586.1"/>
    <property type="molecule type" value="Genomic_DNA"/>
</dbReference>
<evidence type="ECO:0000256" key="4">
    <source>
        <dbReference type="ARBA" id="ARBA00022755"/>
    </source>
</evidence>
<evidence type="ECO:0000256" key="1">
    <source>
        <dbReference type="ARBA" id="ARBA00004777"/>
    </source>
</evidence>
<comment type="caution">
    <text evidence="14">The sequence shown here is derived from an EMBL/GenBank/DDBJ whole genome shotgun (WGS) entry which is preliminary data.</text>
</comment>
<keyword evidence="6 11" id="KW-0521">NADP</keyword>
<dbReference type="SUPFAM" id="SSF53223">
    <property type="entry name" value="Aminoacid dehydrogenase-like, N-terminal domain"/>
    <property type="match status" value="1"/>
</dbReference>
<protein>
    <recommendedName>
        <fullName evidence="11">Bifunctional protein FolD</fullName>
    </recommendedName>
    <domain>
        <recommendedName>
            <fullName evidence="11">Methylenetetrahydrofolate dehydrogenase</fullName>
            <ecNumber evidence="11">1.5.1.5</ecNumber>
        </recommendedName>
    </domain>
    <domain>
        <recommendedName>
            <fullName evidence="11">Methenyltetrahydrofolate cyclohydrolase</fullName>
            <ecNumber evidence="11">3.5.4.9</ecNumber>
        </recommendedName>
    </domain>
</protein>
<dbReference type="RefSeq" id="WP_310535977.1">
    <property type="nucleotide sequence ID" value="NZ_BAAAOC010000008.1"/>
</dbReference>
<evidence type="ECO:0000256" key="5">
    <source>
        <dbReference type="ARBA" id="ARBA00022801"/>
    </source>
</evidence>
<comment type="subunit">
    <text evidence="11">Homodimer.</text>
</comment>
<accession>A0ABU1FPL9</accession>
<dbReference type="InterPro" id="IPR020631">
    <property type="entry name" value="THF_DH/CycHdrlase_NAD-bd_dom"/>
</dbReference>
<dbReference type="InterPro" id="IPR000672">
    <property type="entry name" value="THF_DH/CycHdrlase"/>
</dbReference>
<name>A0ABU1FPL9_9MICC</name>
<dbReference type="Pfam" id="PF00763">
    <property type="entry name" value="THF_DHG_CYH"/>
    <property type="match status" value="1"/>
</dbReference>
<dbReference type="Gene3D" id="3.40.50.10860">
    <property type="entry name" value="Leucine Dehydrogenase, chain A, domain 1"/>
    <property type="match status" value="1"/>
</dbReference>
<feature type="domain" description="Tetrahydrofolate dehydrogenase/cyclohydrolase catalytic" evidence="12">
    <location>
        <begin position="6"/>
        <end position="121"/>
    </location>
</feature>
<dbReference type="InterPro" id="IPR046346">
    <property type="entry name" value="Aminoacid_DH-like_N_sf"/>
</dbReference>
<dbReference type="EC" id="3.5.4.9" evidence="11"/>
<comment type="pathway">
    <text evidence="1 11">One-carbon metabolism; tetrahydrofolate interconversion.</text>
</comment>
<evidence type="ECO:0000256" key="7">
    <source>
        <dbReference type="ARBA" id="ARBA00023002"/>
    </source>
</evidence>
<keyword evidence="8 11" id="KW-0368">Histidine biosynthesis</keyword>
<evidence type="ECO:0000256" key="8">
    <source>
        <dbReference type="ARBA" id="ARBA00023102"/>
    </source>
</evidence>